<accession>A0A481YUL6</accession>
<dbReference type="InterPro" id="IPR011990">
    <property type="entry name" value="TPR-like_helical_dom_sf"/>
</dbReference>
<dbReference type="EMBL" id="MK500334">
    <property type="protein sequence ID" value="QBK86627.1"/>
    <property type="molecule type" value="Genomic_DNA"/>
</dbReference>
<proteinExistence type="predicted"/>
<dbReference type="Pfam" id="PF13431">
    <property type="entry name" value="TPR_17"/>
    <property type="match status" value="1"/>
</dbReference>
<evidence type="ECO:0000313" key="1">
    <source>
        <dbReference type="EMBL" id="QBK86627.1"/>
    </source>
</evidence>
<protein>
    <submittedName>
        <fullName evidence="1">Tetratricopeptide repeat protein</fullName>
    </submittedName>
</protein>
<gene>
    <name evidence="1" type="ORF">LCMAC102_04230</name>
</gene>
<dbReference type="Gene3D" id="1.25.40.10">
    <property type="entry name" value="Tetratricopeptide repeat domain"/>
    <property type="match status" value="1"/>
</dbReference>
<dbReference type="PROSITE" id="PS50293">
    <property type="entry name" value="TPR_REGION"/>
    <property type="match status" value="1"/>
</dbReference>
<organism evidence="1">
    <name type="scientific">Marseillevirus LCMAC102</name>
    <dbReference type="NCBI Taxonomy" id="2506603"/>
    <lineage>
        <taxon>Viruses</taxon>
        <taxon>Varidnaviria</taxon>
        <taxon>Bamfordvirae</taxon>
        <taxon>Nucleocytoviricota</taxon>
        <taxon>Megaviricetes</taxon>
        <taxon>Pimascovirales</taxon>
        <taxon>Pimascovirales incertae sedis</taxon>
        <taxon>Marseilleviridae</taxon>
    </lineage>
</organism>
<sequence length="72" mass="8201">MSRLVQRVFAHGYMFYSPPEAQESLKLLQRAIQICPSDSNTYINMAACLTRLGRHEEATKSLQQANKSNPFL</sequence>
<dbReference type="SUPFAM" id="SSF48452">
    <property type="entry name" value="TPR-like"/>
    <property type="match status" value="1"/>
</dbReference>
<name>A0A481YUL6_9VIRU</name>
<reference evidence="1" key="1">
    <citation type="journal article" date="2019" name="MBio">
        <title>Virus Genomes from Deep Sea Sediments Expand the Ocean Megavirome and Support Independent Origins of Viral Gigantism.</title>
        <authorList>
            <person name="Backstrom D."/>
            <person name="Yutin N."/>
            <person name="Jorgensen S.L."/>
            <person name="Dharamshi J."/>
            <person name="Homa F."/>
            <person name="Zaremba-Niedwiedzka K."/>
            <person name="Spang A."/>
            <person name="Wolf Y.I."/>
            <person name="Koonin E.V."/>
            <person name="Ettema T.J."/>
        </authorList>
    </citation>
    <scope>NUCLEOTIDE SEQUENCE</scope>
</reference>